<sequence>MDQSLLKTAKHLLKTAKVYTDVNNWLYQHPQFLRKYGIINGEVATNELKKVAEHQISASEYTGAMATLRKLNDLYTDAFYDDNSYENVSLSELKRRVFNQE</sequence>
<dbReference type="KEGG" id="lji:ELX58_00780"/>
<protein>
    <submittedName>
        <fullName evidence="1">Uncharacterized protein</fullName>
    </submittedName>
</protein>
<gene>
    <name evidence="1" type="ORF">ELX58_00780</name>
</gene>
<keyword evidence="2" id="KW-1185">Reference proteome</keyword>
<dbReference type="RefSeq" id="WP_133441281.1">
    <property type="nucleotide sequence ID" value="NZ_CP034726.1"/>
</dbReference>
<organism evidence="1 2">
    <name type="scientific">Acetilactobacillus jinshanensis</name>
    <dbReference type="NCBI Taxonomy" id="1720083"/>
    <lineage>
        <taxon>Bacteria</taxon>
        <taxon>Bacillati</taxon>
        <taxon>Bacillota</taxon>
        <taxon>Bacilli</taxon>
        <taxon>Lactobacillales</taxon>
        <taxon>Lactobacillaceae</taxon>
        <taxon>Acetilactobacillus</taxon>
    </lineage>
</organism>
<evidence type="ECO:0000313" key="1">
    <source>
        <dbReference type="EMBL" id="QBP17736.1"/>
    </source>
</evidence>
<dbReference type="AlphaFoldDB" id="A0A4P6ZJA6"/>
<reference evidence="2" key="1">
    <citation type="submission" date="2018-12" db="EMBL/GenBank/DDBJ databases">
        <title>A new species of lactobacillus.</title>
        <authorList>
            <person name="Jian Y."/>
            <person name="Xin L."/>
            <person name="Hong Z.J."/>
            <person name="Ming L.Z."/>
            <person name="Hong X.Z."/>
        </authorList>
    </citation>
    <scope>NUCLEOTIDE SEQUENCE [LARGE SCALE GENOMIC DNA]</scope>
    <source>
        <strain evidence="2">HSLZ-75</strain>
    </source>
</reference>
<proteinExistence type="predicted"/>
<accession>A0A4P6ZJA6</accession>
<name>A0A4P6ZJA6_9LACO</name>
<evidence type="ECO:0000313" key="2">
    <source>
        <dbReference type="Proteomes" id="UP000294321"/>
    </source>
</evidence>
<dbReference type="Proteomes" id="UP000294321">
    <property type="component" value="Chromosome"/>
</dbReference>
<dbReference type="EMBL" id="CP034726">
    <property type="protein sequence ID" value="QBP17736.1"/>
    <property type="molecule type" value="Genomic_DNA"/>
</dbReference>